<feature type="compositionally biased region" description="Acidic residues" evidence="1">
    <location>
        <begin position="407"/>
        <end position="424"/>
    </location>
</feature>
<protein>
    <submittedName>
        <fullName evidence="2">Uncharacterized protein</fullName>
    </submittedName>
</protein>
<comment type="caution">
    <text evidence="2">The sequence shown here is derived from an EMBL/GenBank/DDBJ whole genome shotgun (WGS) entry which is preliminary data.</text>
</comment>
<dbReference type="Proteomes" id="UP000074247">
    <property type="component" value="Unassembled WGS sequence"/>
</dbReference>
<feature type="non-terminal residue" evidence="2">
    <location>
        <position position="501"/>
    </location>
</feature>
<proteinExistence type="predicted"/>
<sequence>MVSSSWQDFYRECGQKSQLGNPLQAAGNFREHFLGKTVKWEGLVKQVKEGTFSSNFLFLVMYPTMTAEGRGSLGSRDGSWSSAERGGDSTLASLLMEDEAGEAGEKRKADARQEEDDLLALDEENRGMRGDGADLAFAFSEDLNEKVAQLVPGDKVAFEATLVELGRRQEGKPSLGRLWAVSVLEKWEERKKRLREKAEEESTFLQRLFPSLGSPFGGFSPLSLMGSLGGRGVIIVRRQVIASDSSSPFASAGGLWSSSGGFPGDDESDGVVRVVDPRASLSENTEERGTPVQKKKRSPDAVDSEASSDHGRKPRATGEGSIANRLAQSAPTLFGLMGRVAGDDENSWENLVQKLREERTEGKGKAEERNRRGEGAFAAAHDDEEEGPGNVGGAEKRVGGGLYWGNWEEDYGDVDEENEGESDEAERGEAVAENAGQPVVESKPAETPKTPEEKKAETGRDRKTQPEEKEQRRRKSAEKQAIPGSFTDKEGGKHAGGDAEN</sequence>
<feature type="compositionally biased region" description="Basic and acidic residues" evidence="1">
    <location>
        <begin position="443"/>
        <end position="471"/>
    </location>
</feature>
<feature type="region of interest" description="Disordered" evidence="1">
    <location>
        <begin position="351"/>
        <end position="501"/>
    </location>
</feature>
<evidence type="ECO:0000313" key="3">
    <source>
        <dbReference type="Proteomes" id="UP000074247"/>
    </source>
</evidence>
<dbReference type="EMBL" id="AGQS02003436">
    <property type="protein sequence ID" value="KYF49247.1"/>
    <property type="molecule type" value="Genomic_DNA"/>
</dbReference>
<gene>
    <name evidence="2" type="ORF">TGARI_246220B</name>
</gene>
<reference evidence="2 3" key="1">
    <citation type="journal article" date="2016" name="Nat. Commun.">
        <title>Local admixture of amplified and diversified secreted pathogenesis determinants shapes mosaic Toxoplasma gondii genomes.</title>
        <authorList>
            <person name="Lorenzi H."/>
            <person name="Khan A."/>
            <person name="Behnke M.S."/>
            <person name="Namasivayam S."/>
            <person name="Swapna L.S."/>
            <person name="Hadjithomas M."/>
            <person name="Karamycheva S."/>
            <person name="Pinney D."/>
            <person name="Brunk B.P."/>
            <person name="Ajioka J.W."/>
            <person name="Ajzenberg D."/>
            <person name="Boothroyd J.C."/>
            <person name="Boyle J.P."/>
            <person name="Darde M.L."/>
            <person name="Diaz-Miranda M.A."/>
            <person name="Dubey J.P."/>
            <person name="Fritz H.M."/>
            <person name="Gennari S.M."/>
            <person name="Gregory B.D."/>
            <person name="Kim K."/>
            <person name="Saeij J.P."/>
            <person name="Su C."/>
            <person name="White M.W."/>
            <person name="Zhu X.Q."/>
            <person name="Howe D.K."/>
            <person name="Rosenthal B.M."/>
            <person name="Grigg M.E."/>
            <person name="Parkinson J."/>
            <person name="Liu L."/>
            <person name="Kissinger J.C."/>
            <person name="Roos D.S."/>
            <person name="Sibley L.D."/>
        </authorList>
    </citation>
    <scope>NUCLEOTIDE SEQUENCE [LARGE SCALE GENOMIC DNA]</scope>
    <source>
        <strain evidence="2 3">ARI</strain>
    </source>
</reference>
<dbReference type="VEuPathDB" id="ToxoDB:TGARI_246220B"/>
<evidence type="ECO:0000256" key="1">
    <source>
        <dbReference type="SAM" id="MobiDB-lite"/>
    </source>
</evidence>
<dbReference type="AlphaFoldDB" id="A0A139Y9M1"/>
<accession>A0A139Y9M1</accession>
<evidence type="ECO:0000313" key="2">
    <source>
        <dbReference type="EMBL" id="KYF49247.1"/>
    </source>
</evidence>
<feature type="compositionally biased region" description="Basic and acidic residues" evidence="1">
    <location>
        <begin position="354"/>
        <end position="374"/>
    </location>
</feature>
<feature type="compositionally biased region" description="Basic and acidic residues" evidence="1">
    <location>
        <begin position="487"/>
        <end position="501"/>
    </location>
</feature>
<name>A0A139Y9M1_TOXGO</name>
<feature type="compositionally biased region" description="Low complexity" evidence="1">
    <location>
        <begin position="250"/>
        <end position="260"/>
    </location>
</feature>
<feature type="region of interest" description="Disordered" evidence="1">
    <location>
        <begin position="246"/>
        <end position="324"/>
    </location>
</feature>
<organism evidence="2 3">
    <name type="scientific">Toxoplasma gondii ARI</name>
    <dbReference type="NCBI Taxonomy" id="1074872"/>
    <lineage>
        <taxon>Eukaryota</taxon>
        <taxon>Sar</taxon>
        <taxon>Alveolata</taxon>
        <taxon>Apicomplexa</taxon>
        <taxon>Conoidasida</taxon>
        <taxon>Coccidia</taxon>
        <taxon>Eucoccidiorida</taxon>
        <taxon>Eimeriorina</taxon>
        <taxon>Sarcocystidae</taxon>
        <taxon>Toxoplasma</taxon>
    </lineage>
</organism>